<dbReference type="PANTHER" id="PTHR10422">
    <property type="entry name" value="CYTOCHROME C OXIDASE SUBUNIT 1"/>
    <property type="match status" value="1"/>
</dbReference>
<evidence type="ECO:0000259" key="3">
    <source>
        <dbReference type="PROSITE" id="PS50855"/>
    </source>
</evidence>
<dbReference type="GO" id="GO:0016020">
    <property type="term" value="C:membrane"/>
    <property type="evidence" value="ECO:0007669"/>
    <property type="project" value="InterPro"/>
</dbReference>
<dbReference type="PRINTS" id="PR01165">
    <property type="entry name" value="CYCOXIDASEI"/>
</dbReference>
<keyword evidence="1" id="KW-0679">Respiratory chain</keyword>
<keyword evidence="5" id="KW-1185">Reference proteome</keyword>
<name>A0A7W4KD16_9PROT</name>
<comment type="caution">
    <text evidence="4">The sequence shown here is derived from an EMBL/GenBank/DDBJ whole genome shotgun (WGS) entry which is preliminary data.</text>
</comment>
<feature type="transmembrane region" description="Helical" evidence="2">
    <location>
        <begin position="329"/>
        <end position="349"/>
    </location>
</feature>
<dbReference type="PANTHER" id="PTHR10422:SF18">
    <property type="entry name" value="CYTOCHROME C OXIDASE SUBUNIT 1"/>
    <property type="match status" value="1"/>
</dbReference>
<feature type="transmembrane region" description="Helical" evidence="2">
    <location>
        <begin position="106"/>
        <end position="123"/>
    </location>
</feature>
<feature type="domain" description="Cytochrome oxidase subunit I profile" evidence="3">
    <location>
        <begin position="26"/>
        <end position="379"/>
    </location>
</feature>
<feature type="transmembrane region" description="Helical" evidence="2">
    <location>
        <begin position="162"/>
        <end position="185"/>
    </location>
</feature>
<feature type="transmembrane region" description="Helical" evidence="2">
    <location>
        <begin position="69"/>
        <end position="94"/>
    </location>
</feature>
<keyword evidence="1" id="KW-0249">Electron transport</keyword>
<dbReference type="InterPro" id="IPR023616">
    <property type="entry name" value="Cyt_c_oxase-like_su1_dom"/>
</dbReference>
<dbReference type="GO" id="GO:0015990">
    <property type="term" value="P:electron transport coupled proton transport"/>
    <property type="evidence" value="ECO:0007669"/>
    <property type="project" value="TreeGrafter"/>
</dbReference>
<feature type="transmembrane region" description="Helical" evidence="2">
    <location>
        <begin position="386"/>
        <end position="405"/>
    </location>
</feature>
<feature type="transmembrane region" description="Helical" evidence="2">
    <location>
        <begin position="205"/>
        <end position="225"/>
    </location>
</feature>
<dbReference type="InterPro" id="IPR000883">
    <property type="entry name" value="Cyt_C_Oxase_1"/>
</dbReference>
<sequence>MPAERQVRMDVATGGFLTRSGGLSGHKAVGTLYLVMAVLAGLIGGGLALPLRIGPDASAAWGRMAIDHGALMVLFCALPALVGGFGSWFVPLLLGAPDMAFRRLNLACWAGVAASFGLVVAGVSTAGAMMLWCAAMLGLAINIVATALNMRGRGVGLGAMPLFVWAQVLTAMMMVIVLPVLAAALTRGLLAGAGTDVVARALRAFSGPEAGLLLLPAAGVICQLVETFSGVALRLRGAALGAMVVLSVGGASVWVHDLFAIGLAAQPAARPLAEQAVMALPMLVLLAAWGRTLMAGRPVFRVPMLWAVAFMAMLIAAPVQTLAGGGADAHALVLPAALFAAFGGFYYWIGKMAGGAYPEWAGRLHVALAVGGSVVGLLPGGVLAGVAMQGLSMVAFVAVLAVALLGRHRVTGNYWGAGARTLEWTLPSPAPRDSFAGFMVGGAGA</sequence>
<dbReference type="AlphaFoldDB" id="A0A7W4KD16"/>
<reference evidence="4 5" key="1">
    <citation type="submission" date="2020-04" db="EMBL/GenBank/DDBJ databases">
        <title>Description of novel Gluconacetobacter.</title>
        <authorList>
            <person name="Sombolestani A."/>
        </authorList>
    </citation>
    <scope>NUCLEOTIDE SEQUENCE [LARGE SCALE GENOMIC DNA]</scope>
    <source>
        <strain evidence="4 5">LMG 27800</strain>
    </source>
</reference>
<feature type="transmembrane region" description="Helical" evidence="2">
    <location>
        <begin position="361"/>
        <end position="380"/>
    </location>
</feature>
<dbReference type="EMBL" id="JABEQK010000003">
    <property type="protein sequence ID" value="MBB2204585.1"/>
    <property type="molecule type" value="Genomic_DNA"/>
</dbReference>
<keyword evidence="2" id="KW-0812">Transmembrane</keyword>
<dbReference type="InterPro" id="IPR036927">
    <property type="entry name" value="Cyt_c_oxase-like_su1_sf"/>
</dbReference>
<evidence type="ECO:0000313" key="4">
    <source>
        <dbReference type="EMBL" id="MBB2204585.1"/>
    </source>
</evidence>
<feature type="transmembrane region" description="Helical" evidence="2">
    <location>
        <begin position="237"/>
        <end position="255"/>
    </location>
</feature>
<dbReference type="Proteomes" id="UP000540556">
    <property type="component" value="Unassembled WGS sequence"/>
</dbReference>
<keyword evidence="2" id="KW-1133">Transmembrane helix</keyword>
<dbReference type="RefSeq" id="WP_182948664.1">
    <property type="nucleotide sequence ID" value="NZ_JABEQK010000003.1"/>
</dbReference>
<dbReference type="GO" id="GO:0009060">
    <property type="term" value="P:aerobic respiration"/>
    <property type="evidence" value="ECO:0007669"/>
    <property type="project" value="InterPro"/>
</dbReference>
<dbReference type="Gene3D" id="1.20.210.10">
    <property type="entry name" value="Cytochrome c oxidase-like, subunit I domain"/>
    <property type="match status" value="1"/>
</dbReference>
<dbReference type="GO" id="GO:0004129">
    <property type="term" value="F:cytochrome-c oxidase activity"/>
    <property type="evidence" value="ECO:0007669"/>
    <property type="project" value="InterPro"/>
</dbReference>
<evidence type="ECO:0000256" key="2">
    <source>
        <dbReference type="SAM" id="Phobius"/>
    </source>
</evidence>
<evidence type="ECO:0000256" key="1">
    <source>
        <dbReference type="ARBA" id="ARBA00022660"/>
    </source>
</evidence>
<accession>A0A7W4KD16</accession>
<dbReference type="SUPFAM" id="SSF81442">
    <property type="entry name" value="Cytochrome c oxidase subunit I-like"/>
    <property type="match status" value="1"/>
</dbReference>
<proteinExistence type="predicted"/>
<feature type="transmembrane region" description="Helical" evidence="2">
    <location>
        <begin position="275"/>
        <end position="293"/>
    </location>
</feature>
<feature type="transmembrane region" description="Helical" evidence="2">
    <location>
        <begin position="28"/>
        <end position="49"/>
    </location>
</feature>
<organism evidence="4 5">
    <name type="scientific">Gluconacetobacter takamatsuzukensis</name>
    <dbReference type="NCBI Taxonomy" id="1286190"/>
    <lineage>
        <taxon>Bacteria</taxon>
        <taxon>Pseudomonadati</taxon>
        <taxon>Pseudomonadota</taxon>
        <taxon>Alphaproteobacteria</taxon>
        <taxon>Acetobacterales</taxon>
        <taxon>Acetobacteraceae</taxon>
        <taxon>Gluconacetobacter</taxon>
    </lineage>
</organism>
<dbReference type="GO" id="GO:0022904">
    <property type="term" value="P:respiratory electron transport chain"/>
    <property type="evidence" value="ECO:0007669"/>
    <property type="project" value="TreeGrafter"/>
</dbReference>
<dbReference type="PROSITE" id="PS50855">
    <property type="entry name" value="COX1"/>
    <property type="match status" value="1"/>
</dbReference>
<feature type="transmembrane region" description="Helical" evidence="2">
    <location>
        <begin position="305"/>
        <end position="323"/>
    </location>
</feature>
<gene>
    <name evidence="4" type="ORF">HLH27_06060</name>
</gene>
<feature type="transmembrane region" description="Helical" evidence="2">
    <location>
        <begin position="129"/>
        <end position="150"/>
    </location>
</feature>
<evidence type="ECO:0000313" key="5">
    <source>
        <dbReference type="Proteomes" id="UP000540556"/>
    </source>
</evidence>
<dbReference type="Pfam" id="PF00115">
    <property type="entry name" value="COX1"/>
    <property type="match status" value="1"/>
</dbReference>
<dbReference type="GO" id="GO:0020037">
    <property type="term" value="F:heme binding"/>
    <property type="evidence" value="ECO:0007669"/>
    <property type="project" value="InterPro"/>
</dbReference>
<keyword evidence="2" id="KW-0472">Membrane</keyword>
<protein>
    <submittedName>
        <fullName evidence="4">Cytochrome-c oxidase</fullName>
    </submittedName>
</protein>
<keyword evidence="1" id="KW-0813">Transport</keyword>